<keyword evidence="2" id="KW-1185">Reference proteome</keyword>
<organism evidence="1 2">
    <name type="scientific">Peteryoungia aggregata LMG 23059</name>
    <dbReference type="NCBI Taxonomy" id="1368425"/>
    <lineage>
        <taxon>Bacteria</taxon>
        <taxon>Pseudomonadati</taxon>
        <taxon>Pseudomonadota</taxon>
        <taxon>Alphaproteobacteria</taxon>
        <taxon>Hyphomicrobiales</taxon>
        <taxon>Rhizobiaceae</taxon>
        <taxon>Peteryoungia</taxon>
    </lineage>
</organism>
<name>A0ABU0GAH5_9HYPH</name>
<evidence type="ECO:0000313" key="2">
    <source>
        <dbReference type="Proteomes" id="UP001238496"/>
    </source>
</evidence>
<protein>
    <submittedName>
        <fullName evidence="1">Uncharacterized protein</fullName>
    </submittedName>
</protein>
<proteinExistence type="predicted"/>
<dbReference type="RefSeq" id="WP_307374830.1">
    <property type="nucleotide sequence ID" value="NZ_JAUSUW010000010.1"/>
</dbReference>
<dbReference type="EMBL" id="JAUSUW010000010">
    <property type="protein sequence ID" value="MDQ0422356.1"/>
    <property type="molecule type" value="Genomic_DNA"/>
</dbReference>
<gene>
    <name evidence="1" type="ORF">J2045_003404</name>
</gene>
<sequence>MMTSTHNEKTQQENYEDQQFLKGYADIKKAQSEMAGTKGGMNAIYKRLKDLGWSKKDIEFAMSLEEKDVGQVIADFERKIRIAKLFGHRIGRQMSLINGDGATEADRAYEEGRLAGMLRKANLNPYAAGSEGYDAWQRGNNDGYAFINQDLKAAIATEGPGN</sequence>
<dbReference type="Proteomes" id="UP001238496">
    <property type="component" value="Unassembled WGS sequence"/>
</dbReference>
<evidence type="ECO:0000313" key="1">
    <source>
        <dbReference type="EMBL" id="MDQ0422356.1"/>
    </source>
</evidence>
<comment type="caution">
    <text evidence="1">The sequence shown here is derived from an EMBL/GenBank/DDBJ whole genome shotgun (WGS) entry which is preliminary data.</text>
</comment>
<accession>A0ABU0GAH5</accession>
<reference evidence="1 2" key="1">
    <citation type="submission" date="2023-07" db="EMBL/GenBank/DDBJ databases">
        <title>Genomic Encyclopedia of Type Strains, Phase IV (KMG-IV): sequencing the most valuable type-strain genomes for metagenomic binning, comparative biology and taxonomic classification.</title>
        <authorList>
            <person name="Goeker M."/>
        </authorList>
    </citation>
    <scope>NUCLEOTIDE SEQUENCE [LARGE SCALE GENOMIC DNA]</scope>
    <source>
        <strain evidence="1 2">DSM 1111</strain>
    </source>
</reference>